<dbReference type="AlphaFoldDB" id="A0A7T8HEU5"/>
<dbReference type="Proteomes" id="UP000595437">
    <property type="component" value="Chromosome 6"/>
</dbReference>
<organism evidence="1 2">
    <name type="scientific">Caligus rogercresseyi</name>
    <name type="common">Sea louse</name>
    <dbReference type="NCBI Taxonomy" id="217165"/>
    <lineage>
        <taxon>Eukaryota</taxon>
        <taxon>Metazoa</taxon>
        <taxon>Ecdysozoa</taxon>
        <taxon>Arthropoda</taxon>
        <taxon>Crustacea</taxon>
        <taxon>Multicrustacea</taxon>
        <taxon>Hexanauplia</taxon>
        <taxon>Copepoda</taxon>
        <taxon>Siphonostomatoida</taxon>
        <taxon>Caligidae</taxon>
        <taxon>Caligus</taxon>
    </lineage>
</organism>
<dbReference type="EMBL" id="CP045895">
    <property type="protein sequence ID" value="QQP48709.1"/>
    <property type="molecule type" value="Genomic_DNA"/>
</dbReference>
<name>A0A7T8HEU5_CALRO</name>
<accession>A0A7T8HEU5</accession>
<evidence type="ECO:0000313" key="1">
    <source>
        <dbReference type="EMBL" id="QQP48709.1"/>
    </source>
</evidence>
<proteinExistence type="predicted"/>
<reference evidence="2" key="1">
    <citation type="submission" date="2021-01" db="EMBL/GenBank/DDBJ databases">
        <title>Caligus Genome Assembly.</title>
        <authorList>
            <person name="Gallardo-Escarate C."/>
        </authorList>
    </citation>
    <scope>NUCLEOTIDE SEQUENCE [LARGE SCALE GENOMIC DNA]</scope>
</reference>
<evidence type="ECO:0000313" key="2">
    <source>
        <dbReference type="Proteomes" id="UP000595437"/>
    </source>
</evidence>
<keyword evidence="2" id="KW-1185">Reference proteome</keyword>
<dbReference type="OrthoDB" id="6768201at2759"/>
<gene>
    <name evidence="1" type="ORF">FKW44_009104</name>
</gene>
<sequence>MDCSSNSQNDRWLAKTKKEVPKSFRTKNPTSVMFLGVVRTAKDVLVHFFKCSWAS</sequence>
<protein>
    <submittedName>
        <fullName evidence="1">Uncharacterized protein</fullName>
    </submittedName>
</protein>